<dbReference type="GO" id="GO:0006644">
    <property type="term" value="P:phospholipid metabolic process"/>
    <property type="evidence" value="ECO:0007669"/>
    <property type="project" value="InterPro"/>
</dbReference>
<dbReference type="InterPro" id="IPR015141">
    <property type="entry name" value="PLipase_A2_prok/fun"/>
</dbReference>
<protein>
    <submittedName>
        <fullName evidence="1">Unannotated protein</fullName>
    </submittedName>
</protein>
<dbReference type="Gene3D" id="1.20.90.10">
    <property type="entry name" value="Phospholipase A2 domain"/>
    <property type="match status" value="1"/>
</dbReference>
<evidence type="ECO:0000313" key="1">
    <source>
        <dbReference type="EMBL" id="CAB4681560.1"/>
    </source>
</evidence>
<dbReference type="GO" id="GO:0050482">
    <property type="term" value="P:arachidonate secretion"/>
    <property type="evidence" value="ECO:0007669"/>
    <property type="project" value="InterPro"/>
</dbReference>
<dbReference type="SUPFAM" id="SSF48619">
    <property type="entry name" value="Phospholipase A2, PLA2"/>
    <property type="match status" value="1"/>
</dbReference>
<dbReference type="EMBL" id="CAEZXM010000028">
    <property type="protein sequence ID" value="CAB4681560.1"/>
    <property type="molecule type" value="Genomic_DNA"/>
</dbReference>
<accession>A0A6J6N4K2</accession>
<sequence>MRRFARVLVAVTSLLAAVPSAHTALAVGNNAVNDSAYVQHLVFNVPLSQFSNTARARVGLQGTAGDTWFDWSTDLCSAPLVGNTGRSFNFTEPCRRHDFAYRNTHLLERRYGGGGQFWNSTSRKRIDLQFLDDTKAHCASRFIFDRPSCYAWAYTFYGAVRLVAGP</sequence>
<reference evidence="1" key="1">
    <citation type="submission" date="2020-05" db="EMBL/GenBank/DDBJ databases">
        <authorList>
            <person name="Chiriac C."/>
            <person name="Salcher M."/>
            <person name="Ghai R."/>
            <person name="Kavagutti S V."/>
        </authorList>
    </citation>
    <scope>NUCLEOTIDE SEQUENCE</scope>
</reference>
<dbReference type="InterPro" id="IPR036444">
    <property type="entry name" value="PLipase_A2_dom_sf"/>
</dbReference>
<dbReference type="Pfam" id="PF09056">
    <property type="entry name" value="Phospholip_A2_3"/>
    <property type="match status" value="1"/>
</dbReference>
<dbReference type="AlphaFoldDB" id="A0A6J6N4K2"/>
<organism evidence="1">
    <name type="scientific">freshwater metagenome</name>
    <dbReference type="NCBI Taxonomy" id="449393"/>
    <lineage>
        <taxon>unclassified sequences</taxon>
        <taxon>metagenomes</taxon>
        <taxon>ecological metagenomes</taxon>
    </lineage>
</organism>
<name>A0A6J6N4K2_9ZZZZ</name>
<gene>
    <name evidence="1" type="ORF">UFOPK2366_00244</name>
</gene>
<proteinExistence type="predicted"/>
<dbReference type="GO" id="GO:0004623">
    <property type="term" value="F:phospholipase A2 activity"/>
    <property type="evidence" value="ECO:0007669"/>
    <property type="project" value="InterPro"/>
</dbReference>